<dbReference type="Proteomes" id="UP000886687">
    <property type="component" value="Unassembled WGS sequence"/>
</dbReference>
<organism evidence="2 3">
    <name type="scientific">Candidatus Thiodiazotropha lotti</name>
    <dbReference type="NCBI Taxonomy" id="2792787"/>
    <lineage>
        <taxon>Bacteria</taxon>
        <taxon>Pseudomonadati</taxon>
        <taxon>Pseudomonadota</taxon>
        <taxon>Gammaproteobacteria</taxon>
        <taxon>Chromatiales</taxon>
        <taxon>Sedimenticolaceae</taxon>
        <taxon>Candidatus Thiodiazotropha</taxon>
    </lineage>
</organism>
<comment type="caution">
    <text evidence="2">The sequence shown here is derived from an EMBL/GenBank/DDBJ whole genome shotgun (WGS) entry which is preliminary data.</text>
</comment>
<sequence length="50" mass="5829">MRIPRYQTPELRNKNVRLAWVLGGMAIFFLVTSFPFWTGLFRIVGTQAMP</sequence>
<keyword evidence="1" id="KW-0472">Membrane</keyword>
<reference evidence="2" key="1">
    <citation type="journal article" date="2021" name="Proc. Natl. Acad. Sci. U.S.A.">
        <title>Global biogeography of chemosynthetic symbionts reveals both localized and globally distributed symbiont groups. .</title>
        <authorList>
            <person name="Osvatic J.T."/>
            <person name="Wilkins L.G.E."/>
            <person name="Leibrecht L."/>
            <person name="Leray M."/>
            <person name="Zauner S."/>
            <person name="Polzin J."/>
            <person name="Camacho Y."/>
            <person name="Gros O."/>
            <person name="van Gils J.A."/>
            <person name="Eisen J.A."/>
            <person name="Petersen J.M."/>
            <person name="Yuen B."/>
        </authorList>
    </citation>
    <scope>NUCLEOTIDE SEQUENCE</scope>
    <source>
        <strain evidence="2">MAGL173</strain>
    </source>
</reference>
<name>A0A9E4MZI1_9GAMM</name>
<dbReference type="EMBL" id="JAEPDI010000001">
    <property type="protein sequence ID" value="MCG7937745.1"/>
    <property type="molecule type" value="Genomic_DNA"/>
</dbReference>
<accession>A0A9E4MZI1</accession>
<evidence type="ECO:0000313" key="2">
    <source>
        <dbReference type="EMBL" id="MCG7937745.1"/>
    </source>
</evidence>
<protein>
    <submittedName>
        <fullName evidence="2">Uncharacterized protein</fullName>
    </submittedName>
</protein>
<keyword evidence="1" id="KW-1133">Transmembrane helix</keyword>
<evidence type="ECO:0000256" key="1">
    <source>
        <dbReference type="SAM" id="Phobius"/>
    </source>
</evidence>
<gene>
    <name evidence="2" type="ORF">JAZ04_02640</name>
</gene>
<evidence type="ECO:0000313" key="3">
    <source>
        <dbReference type="Proteomes" id="UP000886687"/>
    </source>
</evidence>
<dbReference type="AlphaFoldDB" id="A0A9E4MZI1"/>
<feature type="transmembrane region" description="Helical" evidence="1">
    <location>
        <begin position="20"/>
        <end position="44"/>
    </location>
</feature>
<proteinExistence type="predicted"/>
<keyword evidence="1" id="KW-0812">Transmembrane</keyword>